<dbReference type="SUPFAM" id="SSF52283">
    <property type="entry name" value="Formate/glycerate dehydrogenase catalytic domain-like"/>
    <property type="match status" value="1"/>
</dbReference>
<feature type="domain" description="D-isomer specific 2-hydroxyacid dehydrogenase catalytic" evidence="6">
    <location>
        <begin position="16"/>
        <end position="318"/>
    </location>
</feature>
<dbReference type="PANTHER" id="PTHR42789">
    <property type="entry name" value="D-ISOMER SPECIFIC 2-HYDROXYACID DEHYDROGENASE FAMILY PROTEIN (AFU_ORTHOLOGUE AFUA_6G10090)"/>
    <property type="match status" value="1"/>
</dbReference>
<dbReference type="InterPro" id="IPR050857">
    <property type="entry name" value="D-2-hydroxyacid_DH"/>
</dbReference>
<evidence type="ECO:0000313" key="8">
    <source>
        <dbReference type="EMBL" id="OGZ15148.1"/>
    </source>
</evidence>
<evidence type="ECO:0000259" key="6">
    <source>
        <dbReference type="Pfam" id="PF00389"/>
    </source>
</evidence>
<evidence type="ECO:0008006" key="10">
    <source>
        <dbReference type="Google" id="ProtNLM"/>
    </source>
</evidence>
<dbReference type="InterPro" id="IPR036291">
    <property type="entry name" value="NAD(P)-bd_dom_sf"/>
</dbReference>
<keyword evidence="3 5" id="KW-0560">Oxidoreductase</keyword>
<dbReference type="InterPro" id="IPR006139">
    <property type="entry name" value="D-isomer_2_OHA_DH_cat_dom"/>
</dbReference>
<evidence type="ECO:0000256" key="2">
    <source>
        <dbReference type="ARBA" id="ARBA00022605"/>
    </source>
</evidence>
<organism evidence="8 9">
    <name type="scientific">Candidatus Lloydbacteria bacterium RIFCSPLOWO2_02_FULL_51_11</name>
    <dbReference type="NCBI Taxonomy" id="1798667"/>
    <lineage>
        <taxon>Bacteria</taxon>
        <taxon>Candidatus Lloydiibacteriota</taxon>
    </lineage>
</organism>
<dbReference type="Proteomes" id="UP000177573">
    <property type="component" value="Unassembled WGS sequence"/>
</dbReference>
<evidence type="ECO:0000256" key="4">
    <source>
        <dbReference type="ARBA" id="ARBA00023027"/>
    </source>
</evidence>
<proteinExistence type="inferred from homology"/>
<dbReference type="InterPro" id="IPR029752">
    <property type="entry name" value="D-isomer_DH_CS1"/>
</dbReference>
<dbReference type="PANTHER" id="PTHR42789:SF1">
    <property type="entry name" value="D-ISOMER SPECIFIC 2-HYDROXYACID DEHYDROGENASE FAMILY PROTEIN (AFU_ORTHOLOGUE AFUA_6G10090)"/>
    <property type="match status" value="1"/>
</dbReference>
<evidence type="ECO:0000259" key="7">
    <source>
        <dbReference type="Pfam" id="PF02826"/>
    </source>
</evidence>
<evidence type="ECO:0000313" key="9">
    <source>
        <dbReference type="Proteomes" id="UP000177573"/>
    </source>
</evidence>
<dbReference type="Pfam" id="PF00389">
    <property type="entry name" value="2-Hacid_dh"/>
    <property type="match status" value="1"/>
</dbReference>
<sequence>MNFKILNLLGKHFDGEAQKILNKLGRVEYKVMTRKELLLIVDKYDIIVVGVAPHIDKVVLQKAKNLKCVAIPANTLENIDVEYAESKGVKVISLWGERKFLDTITGTAELAAGLMIDVTRLTPWAFDSIRNYEWSREKFRGHNLYGQTLGIVGMGRLGTWMARYGKAFGMEVLFYDPHVGKSRVGGCHKVSFVELLKRSDIVSIHAHLNASTENMFNKSAFSKMKKSAYLINTARGRVVDEGALLKALQKKEIAGYAGDVLADELKFDDEGFINHPMIRHAKKHTNVIVVPHIGGMTHESRSRTDIFTMEKLAAVFGKMKPRKI</sequence>
<comment type="caution">
    <text evidence="8">The sequence shown here is derived from an EMBL/GenBank/DDBJ whole genome shotgun (WGS) entry which is preliminary data.</text>
</comment>
<reference evidence="8 9" key="1">
    <citation type="journal article" date="2016" name="Nat. Commun.">
        <title>Thousands of microbial genomes shed light on interconnected biogeochemical processes in an aquifer system.</title>
        <authorList>
            <person name="Anantharaman K."/>
            <person name="Brown C.T."/>
            <person name="Hug L.A."/>
            <person name="Sharon I."/>
            <person name="Castelle C.J."/>
            <person name="Probst A.J."/>
            <person name="Thomas B.C."/>
            <person name="Singh A."/>
            <person name="Wilkins M.J."/>
            <person name="Karaoz U."/>
            <person name="Brodie E.L."/>
            <person name="Williams K.H."/>
            <person name="Hubbard S.S."/>
            <person name="Banfield J.F."/>
        </authorList>
    </citation>
    <scope>NUCLEOTIDE SEQUENCE [LARGE SCALE GENOMIC DNA]</scope>
</reference>
<accession>A0A1G2DQN0</accession>
<dbReference type="GO" id="GO:0051287">
    <property type="term" value="F:NAD binding"/>
    <property type="evidence" value="ECO:0007669"/>
    <property type="project" value="InterPro"/>
</dbReference>
<dbReference type="STRING" id="1798667.A3J08_02705"/>
<evidence type="ECO:0000256" key="1">
    <source>
        <dbReference type="ARBA" id="ARBA00005854"/>
    </source>
</evidence>
<keyword evidence="4" id="KW-0520">NAD</keyword>
<dbReference type="EMBL" id="MHLR01000017">
    <property type="protein sequence ID" value="OGZ15148.1"/>
    <property type="molecule type" value="Genomic_DNA"/>
</dbReference>
<dbReference type="GO" id="GO:0016616">
    <property type="term" value="F:oxidoreductase activity, acting on the CH-OH group of donors, NAD or NADP as acceptor"/>
    <property type="evidence" value="ECO:0007669"/>
    <property type="project" value="InterPro"/>
</dbReference>
<dbReference type="SUPFAM" id="SSF51735">
    <property type="entry name" value="NAD(P)-binding Rossmann-fold domains"/>
    <property type="match status" value="1"/>
</dbReference>
<gene>
    <name evidence="8" type="ORF">A3J08_02705</name>
</gene>
<dbReference type="Gene3D" id="3.40.50.720">
    <property type="entry name" value="NAD(P)-binding Rossmann-like Domain"/>
    <property type="match status" value="2"/>
</dbReference>
<name>A0A1G2DQN0_9BACT</name>
<keyword evidence="2" id="KW-0028">Amino-acid biosynthesis</keyword>
<dbReference type="PROSITE" id="PS00065">
    <property type="entry name" value="D_2_HYDROXYACID_DH_1"/>
    <property type="match status" value="1"/>
</dbReference>
<comment type="similarity">
    <text evidence="1 5">Belongs to the D-isomer specific 2-hydroxyacid dehydrogenase family.</text>
</comment>
<dbReference type="GO" id="GO:0008652">
    <property type="term" value="P:amino acid biosynthetic process"/>
    <property type="evidence" value="ECO:0007669"/>
    <property type="project" value="UniProtKB-KW"/>
</dbReference>
<dbReference type="AlphaFoldDB" id="A0A1G2DQN0"/>
<protein>
    <recommendedName>
        <fullName evidence="10">Hydroxyacid dehydrogenase</fullName>
    </recommendedName>
</protein>
<evidence type="ECO:0000256" key="5">
    <source>
        <dbReference type="RuleBase" id="RU003719"/>
    </source>
</evidence>
<dbReference type="InterPro" id="IPR029753">
    <property type="entry name" value="D-isomer_DH_CS"/>
</dbReference>
<feature type="domain" description="D-isomer specific 2-hydroxyacid dehydrogenase NAD-binding" evidence="7">
    <location>
        <begin position="113"/>
        <end position="294"/>
    </location>
</feature>
<evidence type="ECO:0000256" key="3">
    <source>
        <dbReference type="ARBA" id="ARBA00023002"/>
    </source>
</evidence>
<dbReference type="InterPro" id="IPR006140">
    <property type="entry name" value="D-isomer_DH_NAD-bd"/>
</dbReference>
<dbReference type="PROSITE" id="PS00671">
    <property type="entry name" value="D_2_HYDROXYACID_DH_3"/>
    <property type="match status" value="1"/>
</dbReference>
<dbReference type="Pfam" id="PF02826">
    <property type="entry name" value="2-Hacid_dh_C"/>
    <property type="match status" value="1"/>
</dbReference>